<dbReference type="SUPFAM" id="SSF52540">
    <property type="entry name" value="P-loop containing nucleoside triphosphate hydrolases"/>
    <property type="match status" value="2"/>
</dbReference>
<dbReference type="InterPro" id="IPR017871">
    <property type="entry name" value="ABC_transporter-like_CS"/>
</dbReference>
<keyword evidence="9" id="KW-0862">Zinc</keyword>
<protein>
    <recommendedName>
        <fullName evidence="15">UvrABC system protein A</fullName>
    </recommendedName>
    <alternativeName>
        <fullName evidence="16">Excinuclease ABC subunit A</fullName>
    </alternativeName>
</protein>
<dbReference type="PANTHER" id="PTHR43152:SF3">
    <property type="entry name" value="UVRABC SYSTEM PROTEIN A"/>
    <property type="match status" value="1"/>
</dbReference>
<dbReference type="InterPro" id="IPR003439">
    <property type="entry name" value="ABC_transporter-like_ATP-bd"/>
</dbReference>
<dbReference type="Gene3D" id="1.20.1580.10">
    <property type="entry name" value="ABC transporter ATPase like domain"/>
    <property type="match status" value="3"/>
</dbReference>
<evidence type="ECO:0000256" key="9">
    <source>
        <dbReference type="ARBA" id="ARBA00022833"/>
    </source>
</evidence>
<keyword evidence="3" id="KW-0479">Metal-binding</keyword>
<evidence type="ECO:0000256" key="10">
    <source>
        <dbReference type="ARBA" id="ARBA00022840"/>
    </source>
</evidence>
<evidence type="ECO:0000256" key="15">
    <source>
        <dbReference type="ARBA" id="ARBA00039316"/>
    </source>
</evidence>
<dbReference type="PANTHER" id="PTHR43152">
    <property type="entry name" value="UVRABC SYSTEM PROTEIN A"/>
    <property type="match status" value="1"/>
</dbReference>
<keyword evidence="6" id="KW-0227">DNA damage</keyword>
<evidence type="ECO:0000256" key="13">
    <source>
        <dbReference type="ARBA" id="ARBA00023204"/>
    </source>
</evidence>
<keyword evidence="7" id="KW-0228">DNA excision</keyword>
<dbReference type="Proteomes" id="UP000325286">
    <property type="component" value="Chromosome"/>
</dbReference>
<dbReference type="GO" id="GO:0005524">
    <property type="term" value="F:ATP binding"/>
    <property type="evidence" value="ECO:0007669"/>
    <property type="project" value="UniProtKB-KW"/>
</dbReference>
<dbReference type="Pfam" id="PF17760">
    <property type="entry name" value="UvrA_inter"/>
    <property type="match status" value="1"/>
</dbReference>
<dbReference type="Gene3D" id="3.40.50.300">
    <property type="entry name" value="P-loop containing nucleotide triphosphate hydrolases"/>
    <property type="match status" value="3"/>
</dbReference>
<keyword evidence="11" id="KW-0267">Excision nuclease</keyword>
<dbReference type="GO" id="GO:0006289">
    <property type="term" value="P:nucleotide-excision repair"/>
    <property type="evidence" value="ECO:0007669"/>
    <property type="project" value="InterPro"/>
</dbReference>
<dbReference type="GO" id="GO:0009380">
    <property type="term" value="C:excinuclease repair complex"/>
    <property type="evidence" value="ECO:0007669"/>
    <property type="project" value="InterPro"/>
</dbReference>
<evidence type="ECO:0000256" key="4">
    <source>
        <dbReference type="ARBA" id="ARBA00022737"/>
    </source>
</evidence>
<dbReference type="KEGG" id="rul:UC8_14750"/>
<evidence type="ECO:0000256" key="3">
    <source>
        <dbReference type="ARBA" id="ARBA00022723"/>
    </source>
</evidence>
<keyword evidence="5" id="KW-0547">Nucleotide-binding</keyword>
<sequence>MADRTIQRDSEIPHPSGAEGVIRIRGARVHNLRGVDLDLPRDRLTVITGVSGSGKSSLAFDTLYAEGQRQYIESLSAYARQFLDQLQRPDVDWVDGLEPTLCIDQKRGTNNPRSTVATVTEIYDYLRLMYARIGVPHCYNCGTAILQQSADTIVESLSQLPESTKLMLLAPMIRGRRGKHDEVFQEIRKAGFVRVRVDGELYPLDDVPPLAARRNHTIEAVVDRIVVREDLQDRFDDSVRLALRIGEGLLVSVTQAPGESQWQEQLISSAYACPDCGISYAELEPRTFSFNSPYGACPKCDGMGVLDGFDPARIIDFKRSPDDGALLAYQDATKAVVRKMRAVVEPYLQSLGFEWSTPLKKMKAAARMQLLHGDEAESFAGLMSLLDQEWQSTRSDKRAEQLELLQASVICPQCHGGRLRAEALSVTVGDTNIAQLTAMPISDSTAWFESLELSAADAVIAKPIREEVRKRLRFLNLVGVGYLSLDRSADTLSGGELQRVRLATSIGSGLVGVCYVLDEPSIGLHQRDNDRLIGALRDLQQQGNTVLVVEHDEAMMRSADWLIDMGPGAGQHGGRIISQGTPEQVAADPESVTGGYLSGRLSGVPDLPPHEVDPKHALVIKGASTHNLKSVTARFPIGGLIGVTGVSGSGKSSLINDTLYPAVAAQLGLQAPHCGPYQSLEGTQWIDKLIRIDQAPIGRSPRSCPATYTGALDEIRKVYAATREAKQRGFTSSRFSFNAAAGQCPQCKGHGQEKIEMNFLSDLYVTCSICGGKRYNQATLQVRFKGQTIADILDMTIDEASALFTNIPKVDRVLQSLRDVGLGYLHLGQPSTTLSGGEAQRIKLGSELAKTSTGSTLYLLDEPTTGLHFEDVHRLLQVLHRLAAAGNTVIVIEHNLDVARACDWLIDLGPEGGAAGGELIGQGPPQTIRDLPASHTGKFL</sequence>
<dbReference type="PROSITE" id="PS00211">
    <property type="entry name" value="ABC_TRANSPORTER_1"/>
    <property type="match status" value="2"/>
</dbReference>
<dbReference type="GO" id="GO:0008270">
    <property type="term" value="F:zinc ion binding"/>
    <property type="evidence" value="ECO:0007669"/>
    <property type="project" value="UniProtKB-KW"/>
</dbReference>
<dbReference type="NCBIfam" id="TIGR00630">
    <property type="entry name" value="uvra"/>
    <property type="match status" value="1"/>
</dbReference>
<evidence type="ECO:0000256" key="11">
    <source>
        <dbReference type="ARBA" id="ARBA00022881"/>
    </source>
</evidence>
<evidence type="ECO:0000256" key="1">
    <source>
        <dbReference type="ARBA" id="ARBA00004496"/>
    </source>
</evidence>
<dbReference type="PROSITE" id="PS50893">
    <property type="entry name" value="ABC_TRANSPORTER_2"/>
    <property type="match status" value="1"/>
</dbReference>
<evidence type="ECO:0000313" key="19">
    <source>
        <dbReference type="EMBL" id="QEG39480.1"/>
    </source>
</evidence>
<dbReference type="GO" id="GO:0016887">
    <property type="term" value="F:ATP hydrolysis activity"/>
    <property type="evidence" value="ECO:0007669"/>
    <property type="project" value="InterPro"/>
</dbReference>
<dbReference type="InterPro" id="IPR041102">
    <property type="entry name" value="UvrA_inter"/>
</dbReference>
<dbReference type="AlphaFoldDB" id="A0A5B9QP90"/>
<dbReference type="InterPro" id="IPR027417">
    <property type="entry name" value="P-loop_NTPase"/>
</dbReference>
<keyword evidence="8" id="KW-0863">Zinc-finger</keyword>
<dbReference type="NCBIfam" id="NF001503">
    <property type="entry name" value="PRK00349.1"/>
    <property type="match status" value="1"/>
</dbReference>
<dbReference type="GO" id="GO:0003677">
    <property type="term" value="F:DNA binding"/>
    <property type="evidence" value="ECO:0007669"/>
    <property type="project" value="UniProtKB-KW"/>
</dbReference>
<comment type="subcellular location">
    <subcellularLocation>
        <location evidence="1">Cytoplasm</location>
    </subcellularLocation>
</comment>
<organism evidence="19 20">
    <name type="scientific">Roseimaritima ulvae</name>
    <dbReference type="NCBI Taxonomy" id="980254"/>
    <lineage>
        <taxon>Bacteria</taxon>
        <taxon>Pseudomonadati</taxon>
        <taxon>Planctomycetota</taxon>
        <taxon>Planctomycetia</taxon>
        <taxon>Pirellulales</taxon>
        <taxon>Pirellulaceae</taxon>
        <taxon>Roseimaritima</taxon>
    </lineage>
</organism>
<keyword evidence="20" id="KW-1185">Reference proteome</keyword>
<keyword evidence="2" id="KW-0963">Cytoplasm</keyword>
<evidence type="ECO:0000256" key="7">
    <source>
        <dbReference type="ARBA" id="ARBA00022769"/>
    </source>
</evidence>
<feature type="domain" description="ABC transporter" evidence="18">
    <location>
        <begin position="612"/>
        <end position="936"/>
    </location>
</feature>
<evidence type="ECO:0000313" key="20">
    <source>
        <dbReference type="Proteomes" id="UP000325286"/>
    </source>
</evidence>
<evidence type="ECO:0000256" key="12">
    <source>
        <dbReference type="ARBA" id="ARBA00023125"/>
    </source>
</evidence>
<evidence type="ECO:0000256" key="17">
    <source>
        <dbReference type="SAM" id="MobiDB-lite"/>
    </source>
</evidence>
<name>A0A5B9QP90_9BACT</name>
<dbReference type="CDD" id="cd03271">
    <property type="entry name" value="ABC_UvrA_II"/>
    <property type="match status" value="1"/>
</dbReference>
<feature type="region of interest" description="Disordered" evidence="17">
    <location>
        <begin position="921"/>
        <end position="940"/>
    </location>
</feature>
<evidence type="ECO:0000256" key="8">
    <source>
        <dbReference type="ARBA" id="ARBA00022771"/>
    </source>
</evidence>
<comment type="similarity">
    <text evidence="14">Belongs to the ABC transporter superfamily. UvrA family.</text>
</comment>
<accession>A0A5B9QP90</accession>
<keyword evidence="12" id="KW-0238">DNA-binding</keyword>
<reference evidence="19 20" key="1">
    <citation type="submission" date="2019-08" db="EMBL/GenBank/DDBJ databases">
        <title>Deep-cultivation of Planctomycetes and their phenomic and genomic characterization uncovers novel biology.</title>
        <authorList>
            <person name="Wiegand S."/>
            <person name="Jogler M."/>
            <person name="Boedeker C."/>
            <person name="Pinto D."/>
            <person name="Vollmers J."/>
            <person name="Rivas-Marin E."/>
            <person name="Kohn T."/>
            <person name="Peeters S.H."/>
            <person name="Heuer A."/>
            <person name="Rast P."/>
            <person name="Oberbeckmann S."/>
            <person name="Bunk B."/>
            <person name="Jeske O."/>
            <person name="Meyerdierks A."/>
            <person name="Storesund J.E."/>
            <person name="Kallscheuer N."/>
            <person name="Luecker S."/>
            <person name="Lage O.M."/>
            <person name="Pohl T."/>
            <person name="Merkel B.J."/>
            <person name="Hornburger P."/>
            <person name="Mueller R.-W."/>
            <person name="Bruemmer F."/>
            <person name="Labrenz M."/>
            <person name="Spormann A.M."/>
            <person name="Op den Camp H."/>
            <person name="Overmann J."/>
            <person name="Amann R."/>
            <person name="Jetten M.S.M."/>
            <person name="Mascher T."/>
            <person name="Medema M.H."/>
            <person name="Devos D.P."/>
            <person name="Kaster A.-K."/>
            <person name="Ovreas L."/>
            <person name="Rohde M."/>
            <person name="Galperin M.Y."/>
            <person name="Jogler C."/>
        </authorList>
    </citation>
    <scope>NUCLEOTIDE SEQUENCE [LARGE SCALE GENOMIC DNA]</scope>
    <source>
        <strain evidence="19 20">UC8</strain>
    </source>
</reference>
<dbReference type="GO" id="GO:0004518">
    <property type="term" value="F:nuclease activity"/>
    <property type="evidence" value="ECO:0007669"/>
    <property type="project" value="UniProtKB-KW"/>
</dbReference>
<evidence type="ECO:0000256" key="14">
    <source>
        <dbReference type="ARBA" id="ARBA00038000"/>
    </source>
</evidence>
<proteinExistence type="inferred from homology"/>
<evidence type="ECO:0000256" key="16">
    <source>
        <dbReference type="ARBA" id="ARBA00042156"/>
    </source>
</evidence>
<evidence type="ECO:0000256" key="2">
    <source>
        <dbReference type="ARBA" id="ARBA00022490"/>
    </source>
</evidence>
<evidence type="ECO:0000256" key="5">
    <source>
        <dbReference type="ARBA" id="ARBA00022741"/>
    </source>
</evidence>
<keyword evidence="13" id="KW-0234">DNA repair</keyword>
<dbReference type="RefSeq" id="WP_238388747.1">
    <property type="nucleotide sequence ID" value="NZ_CP042914.1"/>
</dbReference>
<dbReference type="Gene3D" id="3.30.190.20">
    <property type="match status" value="1"/>
</dbReference>
<dbReference type="Gene3D" id="1.10.8.280">
    <property type="entry name" value="ABC transporter ATPase domain-like"/>
    <property type="match status" value="1"/>
</dbReference>
<keyword evidence="4" id="KW-0677">Repeat</keyword>
<dbReference type="InterPro" id="IPR004602">
    <property type="entry name" value="UvrA"/>
</dbReference>
<dbReference type="GO" id="GO:0005737">
    <property type="term" value="C:cytoplasm"/>
    <property type="evidence" value="ECO:0007669"/>
    <property type="project" value="UniProtKB-SubCell"/>
</dbReference>
<keyword evidence="10" id="KW-0067">ATP-binding</keyword>
<dbReference type="EMBL" id="CP042914">
    <property type="protein sequence ID" value="QEG39480.1"/>
    <property type="molecule type" value="Genomic_DNA"/>
</dbReference>
<gene>
    <name evidence="19" type="primary">uvrA_1</name>
    <name evidence="19" type="ORF">UC8_14750</name>
</gene>
<evidence type="ECO:0000259" key="18">
    <source>
        <dbReference type="PROSITE" id="PS50893"/>
    </source>
</evidence>
<evidence type="ECO:0000256" key="6">
    <source>
        <dbReference type="ARBA" id="ARBA00022763"/>
    </source>
</evidence>